<dbReference type="Proteomes" id="UP000653493">
    <property type="component" value="Unassembled WGS sequence"/>
</dbReference>
<reference evidence="1" key="1">
    <citation type="journal article" date="2014" name="Int. J. Syst. Evol. Microbiol.">
        <title>Complete genome sequence of Corynebacterium casei LMG S-19264T (=DSM 44701T), isolated from a smear-ripened cheese.</title>
        <authorList>
            <consortium name="US DOE Joint Genome Institute (JGI-PGF)"/>
            <person name="Walter F."/>
            <person name="Albersmeier A."/>
            <person name="Kalinowski J."/>
            <person name="Ruckert C."/>
        </authorList>
    </citation>
    <scope>NUCLEOTIDE SEQUENCE</scope>
    <source>
        <strain evidence="1">JCM 4234</strain>
    </source>
</reference>
<comment type="caution">
    <text evidence="1">The sequence shown here is derived from an EMBL/GenBank/DDBJ whole genome shotgun (WGS) entry which is preliminary data.</text>
</comment>
<evidence type="ECO:0000313" key="2">
    <source>
        <dbReference type="Proteomes" id="UP000653493"/>
    </source>
</evidence>
<organism evidence="1 2">
    <name type="scientific">Streptomyces griseoviridis</name>
    <dbReference type="NCBI Taxonomy" id="45398"/>
    <lineage>
        <taxon>Bacteria</taxon>
        <taxon>Bacillati</taxon>
        <taxon>Actinomycetota</taxon>
        <taxon>Actinomycetes</taxon>
        <taxon>Kitasatosporales</taxon>
        <taxon>Streptomycetaceae</taxon>
        <taxon>Streptomyces</taxon>
    </lineage>
</organism>
<accession>A0A918LJV4</accession>
<sequence>MYVTRMTYTEAGPYGAEQVRHGCLIAGDVIALVVRSREGAALAVPFQQTLALRSALLT</sequence>
<reference evidence="1" key="2">
    <citation type="submission" date="2020-09" db="EMBL/GenBank/DDBJ databases">
        <authorList>
            <person name="Sun Q."/>
            <person name="Ohkuma M."/>
        </authorList>
    </citation>
    <scope>NUCLEOTIDE SEQUENCE</scope>
    <source>
        <strain evidence="1">JCM 4234</strain>
    </source>
</reference>
<protein>
    <submittedName>
        <fullName evidence="1">Uncharacterized protein</fullName>
    </submittedName>
</protein>
<keyword evidence="2" id="KW-1185">Reference proteome</keyword>
<gene>
    <name evidence="1" type="ORF">GCM10010238_54680</name>
</gene>
<name>A0A918LJV4_STRGD</name>
<proteinExistence type="predicted"/>
<dbReference type="EMBL" id="BMSL01000022">
    <property type="protein sequence ID" value="GGS58466.1"/>
    <property type="molecule type" value="Genomic_DNA"/>
</dbReference>
<dbReference type="AlphaFoldDB" id="A0A918LJV4"/>
<evidence type="ECO:0000313" key="1">
    <source>
        <dbReference type="EMBL" id="GGS58466.1"/>
    </source>
</evidence>